<comment type="caution">
    <text evidence="1">The sequence shown here is derived from an EMBL/GenBank/DDBJ whole genome shotgun (WGS) entry which is preliminary data.</text>
</comment>
<reference evidence="1" key="1">
    <citation type="journal article" date="2023" name="GigaByte">
        <title>Genome assembly of the bearded iris, Iris pallida Lam.</title>
        <authorList>
            <person name="Bruccoleri R.E."/>
            <person name="Oakeley E.J."/>
            <person name="Faust A.M.E."/>
            <person name="Altorfer M."/>
            <person name="Dessus-Babus S."/>
            <person name="Burckhardt D."/>
            <person name="Oertli M."/>
            <person name="Naumann U."/>
            <person name="Petersen F."/>
            <person name="Wong J."/>
        </authorList>
    </citation>
    <scope>NUCLEOTIDE SEQUENCE</scope>
    <source>
        <strain evidence="1">GSM-AAB239-AS_SAM_17_03QT</strain>
    </source>
</reference>
<reference evidence="1" key="2">
    <citation type="submission" date="2023-04" db="EMBL/GenBank/DDBJ databases">
        <authorList>
            <person name="Bruccoleri R.E."/>
            <person name="Oakeley E.J."/>
            <person name="Faust A.-M."/>
            <person name="Dessus-Babus S."/>
            <person name="Altorfer M."/>
            <person name="Burckhardt D."/>
            <person name="Oertli M."/>
            <person name="Naumann U."/>
            <person name="Petersen F."/>
            <person name="Wong J."/>
        </authorList>
    </citation>
    <scope>NUCLEOTIDE SEQUENCE</scope>
    <source>
        <strain evidence="1">GSM-AAB239-AS_SAM_17_03QT</strain>
        <tissue evidence="1">Leaf</tissue>
    </source>
</reference>
<protein>
    <submittedName>
        <fullName evidence="1">U-box domain-containing protein 35-like isoform X1</fullName>
    </submittedName>
</protein>
<evidence type="ECO:0000313" key="1">
    <source>
        <dbReference type="EMBL" id="KAJ6816770.1"/>
    </source>
</evidence>
<sequence length="193" mass="21062">MRRARPTSVILLTKFASRRMFAGLRSRCTIGSGLVWCRKRRPVAISAAILKRSCQGSGGVPPQQKRRSSRLPLPMYSYTRHPYSGQAPINSTMFGCRMQLSTSTSCWNCFIPCATSARGIFTATGVRSSEHLNTGPYPPSPIRSSSEKLSVACWISSMLYRLYRASEENTSASGCRIILSAETTAGALPTASV</sequence>
<evidence type="ECO:0000313" key="2">
    <source>
        <dbReference type="Proteomes" id="UP001140949"/>
    </source>
</evidence>
<dbReference type="Proteomes" id="UP001140949">
    <property type="component" value="Unassembled WGS sequence"/>
</dbReference>
<keyword evidence="2" id="KW-1185">Reference proteome</keyword>
<dbReference type="AlphaFoldDB" id="A0AAX6FK81"/>
<dbReference type="EMBL" id="JANAVB010028196">
    <property type="protein sequence ID" value="KAJ6816770.1"/>
    <property type="molecule type" value="Genomic_DNA"/>
</dbReference>
<name>A0AAX6FK81_IRIPA</name>
<gene>
    <name evidence="1" type="ORF">M6B38_415710</name>
</gene>
<accession>A0AAX6FK81</accession>
<organism evidence="1 2">
    <name type="scientific">Iris pallida</name>
    <name type="common">Sweet iris</name>
    <dbReference type="NCBI Taxonomy" id="29817"/>
    <lineage>
        <taxon>Eukaryota</taxon>
        <taxon>Viridiplantae</taxon>
        <taxon>Streptophyta</taxon>
        <taxon>Embryophyta</taxon>
        <taxon>Tracheophyta</taxon>
        <taxon>Spermatophyta</taxon>
        <taxon>Magnoliopsida</taxon>
        <taxon>Liliopsida</taxon>
        <taxon>Asparagales</taxon>
        <taxon>Iridaceae</taxon>
        <taxon>Iridoideae</taxon>
        <taxon>Irideae</taxon>
        <taxon>Iris</taxon>
    </lineage>
</organism>
<proteinExistence type="predicted"/>